<gene>
    <name evidence="1" type="ORF">GCM10009119_43120</name>
</gene>
<name>A0ABN1N6A8_9BACT</name>
<dbReference type="Proteomes" id="UP001500469">
    <property type="component" value="Unassembled WGS sequence"/>
</dbReference>
<keyword evidence="2" id="KW-1185">Reference proteome</keyword>
<evidence type="ECO:0000313" key="2">
    <source>
        <dbReference type="Proteomes" id="UP001500469"/>
    </source>
</evidence>
<proteinExistence type="predicted"/>
<reference evidence="1 2" key="1">
    <citation type="journal article" date="2019" name="Int. J. Syst. Evol. Microbiol.">
        <title>The Global Catalogue of Microorganisms (GCM) 10K type strain sequencing project: providing services to taxonomists for standard genome sequencing and annotation.</title>
        <authorList>
            <consortium name="The Broad Institute Genomics Platform"/>
            <consortium name="The Broad Institute Genome Sequencing Center for Infectious Disease"/>
            <person name="Wu L."/>
            <person name="Ma J."/>
        </authorList>
    </citation>
    <scope>NUCLEOTIDE SEQUENCE [LARGE SCALE GENOMIC DNA]</scope>
    <source>
        <strain evidence="1 2">JCM 16112</strain>
    </source>
</reference>
<accession>A0ABN1N6A8</accession>
<comment type="caution">
    <text evidence="1">The sequence shown here is derived from an EMBL/GenBank/DDBJ whole genome shotgun (WGS) entry which is preliminary data.</text>
</comment>
<sequence>MHSKLGPGLLESAYQACLKYEIFKMGLTVVTEVPVPLIYEEIKLECGYRIDLLVDNQIILELNAVEKLTDVDEAQILTYLKLSGYRVGLLLNFNTRSLKDGIKRYIH</sequence>
<evidence type="ECO:0000313" key="1">
    <source>
        <dbReference type="EMBL" id="GAA0881342.1"/>
    </source>
</evidence>
<dbReference type="NCBIfam" id="TIGR04256">
    <property type="entry name" value="GxxExxY"/>
    <property type="match status" value="1"/>
</dbReference>
<organism evidence="1 2">
    <name type="scientific">Algoriphagus jejuensis</name>
    <dbReference type="NCBI Taxonomy" id="419934"/>
    <lineage>
        <taxon>Bacteria</taxon>
        <taxon>Pseudomonadati</taxon>
        <taxon>Bacteroidota</taxon>
        <taxon>Cytophagia</taxon>
        <taxon>Cytophagales</taxon>
        <taxon>Cyclobacteriaceae</taxon>
        <taxon>Algoriphagus</taxon>
    </lineage>
</organism>
<dbReference type="Pfam" id="PF13366">
    <property type="entry name" value="PDDEXK_3"/>
    <property type="match status" value="1"/>
</dbReference>
<dbReference type="EMBL" id="BAAAFI010000049">
    <property type="protein sequence ID" value="GAA0881342.1"/>
    <property type="molecule type" value="Genomic_DNA"/>
</dbReference>
<protein>
    <submittedName>
        <fullName evidence="1">GxxExxY protein</fullName>
    </submittedName>
</protein>
<dbReference type="InterPro" id="IPR026350">
    <property type="entry name" value="GxxExxY"/>
</dbReference>